<comment type="caution">
    <text evidence="3">The sequence shown here is derived from an EMBL/GenBank/DDBJ whole genome shotgun (WGS) entry which is preliminary data.</text>
</comment>
<name>A0A4Y9QM43_9BACT</name>
<dbReference type="Gene3D" id="2.60.40.10">
    <property type="entry name" value="Immunoglobulins"/>
    <property type="match status" value="2"/>
</dbReference>
<dbReference type="Pfam" id="PF24346">
    <property type="entry name" value="DUF7507"/>
    <property type="match status" value="7"/>
</dbReference>
<keyword evidence="4" id="KW-1185">Reference proteome</keyword>
<dbReference type="Proteomes" id="UP000297647">
    <property type="component" value="Unassembled WGS sequence"/>
</dbReference>
<dbReference type="InterPro" id="IPR051172">
    <property type="entry name" value="Chlamydia_OmcB"/>
</dbReference>
<accession>A0A4Y9QM43</accession>
<dbReference type="AlphaFoldDB" id="A0A4Y9QM43"/>
<feature type="compositionally biased region" description="Polar residues" evidence="1">
    <location>
        <begin position="98"/>
        <end position="110"/>
    </location>
</feature>
<protein>
    <submittedName>
        <fullName evidence="3">DUF11 domain-containing protein</fullName>
    </submittedName>
</protein>
<feature type="domain" description="DUF7507" evidence="2">
    <location>
        <begin position="210"/>
        <end position="300"/>
    </location>
</feature>
<gene>
    <name evidence="3" type="ORF">E4S40_17025</name>
</gene>
<feature type="domain" description="DUF7507" evidence="2">
    <location>
        <begin position="646"/>
        <end position="706"/>
    </location>
</feature>
<reference evidence="3 4" key="1">
    <citation type="submission" date="2019-03" db="EMBL/GenBank/DDBJ databases">
        <title>Algoriphagus sp. nov, a new strain isolated from root system soil of mangrove plant Kandelia.</title>
        <authorList>
            <person name="Yin Q."/>
            <person name="Wang K."/>
            <person name="Song Z."/>
        </authorList>
    </citation>
    <scope>NUCLEOTIDE SEQUENCE [LARGE SCALE GENOMIC DNA]</scope>
    <source>
        <strain evidence="3 4">XY-J91</strain>
    </source>
</reference>
<feature type="domain" description="DUF7507" evidence="2">
    <location>
        <begin position="320"/>
        <end position="423"/>
    </location>
</feature>
<feature type="domain" description="DUF7507" evidence="2">
    <location>
        <begin position="6"/>
        <end position="88"/>
    </location>
</feature>
<evidence type="ECO:0000259" key="2">
    <source>
        <dbReference type="Pfam" id="PF24346"/>
    </source>
</evidence>
<dbReference type="InterPro" id="IPR013783">
    <property type="entry name" value="Ig-like_fold"/>
</dbReference>
<sequence>GDGILNNADEVIDYEIVVTNDGNVTLTNVTVIDPLTGTDVNVGDLAPGESETVTASYAITQADLDNNGGGDGDIDNTATADSDQTGSESASEEVSLVQDPSISIDKSASQPDYDTVGEVITYTFKVTNTGNVTLTNVTVDDQLPELSAITPASVLSLAPGQSVDFTATYEITQADLDNGSVINEATASGFLGQVEYTDSDDETITAIQRPAISLEKSADPTIYDTVGEEITYTFTVTNTGNVTLSNVTVNDPLSGLSAIVPASVATLAPGAEAVFTATYAITQEDLDNGSVFNEATASGYFDEVEYTDTDTETIEANQLPSIELIKNGTYEDTNNDQLQNEGDKVIYTFTVTNTGNVTLTGVTIDDPKVAVVGGPIGSLAPNAVDNSTFTAEYLLTQQDIDAGSFTNTATVNATAPDQTIVSDEDDHTEFFVPTPAIGINKTASPTVVNAAGQQVTYTLTVTNEGNVTLENVTITDPLTGFNENVGALAPDAVVVRQTVYNVTQTDIDNGSIVNVATATGNFGEAQVSDEDDATVTATQRPAIQIVKEADPTTVNAAGQEVTYTLTVTNTGNVTLQNVTITDPLTGFNQNVGSVAPGQVVVRETAYEVTQTDIDNGSIVNVATATGNFGDAQVSDEDDATVRVTQAPSIQIVKEADPTTVNAAGQEVTYTLTVTNTGNTTLTNVTITDPLTNFNENVGTLAPGQVVV</sequence>
<feature type="domain" description="DUF7507" evidence="2">
    <location>
        <begin position="100"/>
        <end position="189"/>
    </location>
</feature>
<feature type="non-terminal residue" evidence="3">
    <location>
        <position position="1"/>
    </location>
</feature>
<dbReference type="EMBL" id="SPSB01000011">
    <property type="protein sequence ID" value="TFV91845.1"/>
    <property type="molecule type" value="Genomic_DNA"/>
</dbReference>
<dbReference type="PANTHER" id="PTHR34819">
    <property type="entry name" value="LARGE CYSTEINE-RICH PERIPLASMIC PROTEIN OMCB"/>
    <property type="match status" value="1"/>
</dbReference>
<dbReference type="OrthoDB" id="904955at2"/>
<evidence type="ECO:0000313" key="4">
    <source>
        <dbReference type="Proteomes" id="UP000297647"/>
    </source>
</evidence>
<feature type="non-terminal residue" evidence="3">
    <location>
        <position position="707"/>
    </location>
</feature>
<feature type="region of interest" description="Disordered" evidence="1">
    <location>
        <begin position="63"/>
        <end position="110"/>
    </location>
</feature>
<feature type="domain" description="DUF7507" evidence="2">
    <location>
        <begin position="434"/>
        <end position="523"/>
    </location>
</feature>
<proteinExistence type="predicted"/>
<evidence type="ECO:0000313" key="3">
    <source>
        <dbReference type="EMBL" id="TFV91845.1"/>
    </source>
</evidence>
<organism evidence="3 4">
    <name type="scientific">Algoriphagus kandeliae</name>
    <dbReference type="NCBI Taxonomy" id="2562278"/>
    <lineage>
        <taxon>Bacteria</taxon>
        <taxon>Pseudomonadati</taxon>
        <taxon>Bacteroidota</taxon>
        <taxon>Cytophagia</taxon>
        <taxon>Cytophagales</taxon>
        <taxon>Cyclobacteriaceae</taxon>
        <taxon>Algoriphagus</taxon>
    </lineage>
</organism>
<dbReference type="NCBIfam" id="TIGR01451">
    <property type="entry name" value="B_ant_repeat"/>
    <property type="match status" value="7"/>
</dbReference>
<dbReference type="InterPro" id="IPR055354">
    <property type="entry name" value="DUF7507"/>
</dbReference>
<dbReference type="PANTHER" id="PTHR34819:SF3">
    <property type="entry name" value="CELL SURFACE PROTEIN"/>
    <property type="match status" value="1"/>
</dbReference>
<feature type="domain" description="DUF7507" evidence="2">
    <location>
        <begin position="541"/>
        <end position="629"/>
    </location>
</feature>
<evidence type="ECO:0000256" key="1">
    <source>
        <dbReference type="SAM" id="MobiDB-lite"/>
    </source>
</evidence>
<dbReference type="InterPro" id="IPR047589">
    <property type="entry name" value="DUF11_rpt"/>
</dbReference>